<evidence type="ECO:0000313" key="1">
    <source>
        <dbReference type="EMBL" id="KAJ3550170.1"/>
    </source>
</evidence>
<sequence length="1206" mass="134490">MVSDAEVRRTLSVPYLKTRWTVWVVVSEIINAIMDQQTETREPSTPVQDENARAVVVSSTSGPPQRRLWPYGVLVAGLALLATPFAWLAPGEESIDPTDYALRARRVLETTPLIDGHNDLPWLLRVELHNRIREERFDPRQKLLGHTDIARMKQGQMGGQFWSVYVHCDASQEHFEDPSWVVRDTLEQIDVAKRFISEYPDVFTYCTTPSCVRSAFSNGRIASMLGIEGGHQLGGSIASIRQVYDLGVRYITTTHNCDNAWATSASTVAARGPEADHGLTPFGAAYVKEMNRLGMMIDLAHVSHQTMRDVLSLTRSPIIFSHSGAYSVTPHLRNVPDDVLRGVRKNGGIVMAVFVNRFLNMKDPSASTIHDVVDHIWHLAQVAGWEHVGIGSDFSGTPFTPSGLEDVSKYPDLVELLIARGATDHQIRLLVGENLLRVWAEIEQRAKEIQQTETPVEEEWEGRQWHTGYKSSPYMFRETRERAAREAWGQPHQFNVNKEGEHGGLKAEKHVSQVIMSDSGKGNKRETDTEVESQDVESTDDAALLKRLLRKTDLLVMPGLCLAYFTNTLDRANLGNAKTDGIEQDLNMSPNQFSLLLTTFYIPYALFNIPWSILSKRFNPSVIIPLAVALWGGLTMATVASKKPADIFAFRFFMGAVEASYKPCEVYYLSTFYTRKEMGFRVSWIGQMGFIAGAVSGLISWAVFQWNKKLHGWQYLFLIEGGITIAVAIWLYICAPRSPEKCTWYTEEERQLAIARVQQDSQDQDKHFRWSDAIHQLKLWQTWAYAFMALMYGVGVASSSNFLPTMIKRLTKNTVKANLYTVGPNLTASVIQLTTTWLSDRYQQRASIACGTTVVSLIAWILLGTLDLVNRPQVGYFLTYLITFATFTPSNLVPVWLSSNVPTTTGRAVALGLNYMAMNLAGIISSVSYRDEDAPVYRPALVTAGVTQGAFIVACLAMRQYYVAYNRKLDRGEIAYAPGMQARPQYRVKGKPVNFGVVVFPAFQALDVFGPLDALNILSRSNKMNLYTIAPTLEPVSTKLVGNNVPQESDFGQRILPTHTFETAPPLDVLIVPGGQGTRAPSVTPAIEYIKATYPSLQYLITVCTGSGLAARAGVLDGKRATTNKLSWDSTVALRPEVNWVHHARWVEDGNIWTSSGISAGIDVTFAWIAAVHGEQVAETVANRMEYTRVTDPNHDPFAELHGQKK</sequence>
<keyword evidence="2" id="KW-1185">Reference proteome</keyword>
<gene>
    <name evidence="1" type="ORF">NM208_g117</name>
</gene>
<protein>
    <submittedName>
        <fullName evidence="1">Uncharacterized protein</fullName>
    </submittedName>
</protein>
<organism evidence="1 2">
    <name type="scientific">Fusarium decemcellulare</name>
    <dbReference type="NCBI Taxonomy" id="57161"/>
    <lineage>
        <taxon>Eukaryota</taxon>
        <taxon>Fungi</taxon>
        <taxon>Dikarya</taxon>
        <taxon>Ascomycota</taxon>
        <taxon>Pezizomycotina</taxon>
        <taxon>Sordariomycetes</taxon>
        <taxon>Hypocreomycetidae</taxon>
        <taxon>Hypocreales</taxon>
        <taxon>Nectriaceae</taxon>
        <taxon>Fusarium</taxon>
        <taxon>Fusarium decemcellulare species complex</taxon>
    </lineage>
</organism>
<dbReference type="Proteomes" id="UP001148629">
    <property type="component" value="Unassembled WGS sequence"/>
</dbReference>
<reference evidence="1" key="1">
    <citation type="submission" date="2022-08" db="EMBL/GenBank/DDBJ databases">
        <title>Genome Sequence of Fusarium decemcellulare.</title>
        <authorList>
            <person name="Buettner E."/>
        </authorList>
    </citation>
    <scope>NUCLEOTIDE SEQUENCE</scope>
    <source>
        <strain evidence="1">Babe19</strain>
    </source>
</reference>
<comment type="caution">
    <text evidence="1">The sequence shown here is derived from an EMBL/GenBank/DDBJ whole genome shotgun (WGS) entry which is preliminary data.</text>
</comment>
<dbReference type="EMBL" id="JANRMS010000006">
    <property type="protein sequence ID" value="KAJ3550170.1"/>
    <property type="molecule type" value="Genomic_DNA"/>
</dbReference>
<name>A0ACC1T0F4_9HYPO</name>
<evidence type="ECO:0000313" key="2">
    <source>
        <dbReference type="Proteomes" id="UP001148629"/>
    </source>
</evidence>
<proteinExistence type="predicted"/>
<accession>A0ACC1T0F4</accession>